<organism evidence="1 2">
    <name type="scientific">Rhabditophanes sp. KR3021</name>
    <dbReference type="NCBI Taxonomy" id="114890"/>
    <lineage>
        <taxon>Eukaryota</taxon>
        <taxon>Metazoa</taxon>
        <taxon>Ecdysozoa</taxon>
        <taxon>Nematoda</taxon>
        <taxon>Chromadorea</taxon>
        <taxon>Rhabditida</taxon>
        <taxon>Tylenchina</taxon>
        <taxon>Panagrolaimomorpha</taxon>
        <taxon>Strongyloidoidea</taxon>
        <taxon>Alloionematidae</taxon>
        <taxon>Rhabditophanes</taxon>
    </lineage>
</organism>
<accession>A0AC35U789</accession>
<dbReference type="Proteomes" id="UP000095286">
    <property type="component" value="Unplaced"/>
</dbReference>
<name>A0AC35U789_9BILA</name>
<sequence>MFPNLVALLVLGLVCNLGDAVDSDGTDFVFSYAQYSETPFAKTATASVIVIPSINAPTYCNFSYLQTTILKQTTLVTVPVFGKNNEYSFNFNDVVLNPYYEPYEVMQEIVADFRIFAKCTQKVKLIGRISDPLNSYGDFFLIPSLTLAATKYVLAMPSSSAYRLGSLSFLPVSKAGDITITVMAYVDNNPYGQLQTFTYDTAVGKDQSFISFMFDEFVNSSVVITSSTPMMILLSAPSVTTSPQPTSYCGKTCFQDYVAFMPIGSSLKKCGSTTTLPEERFITHHYASRIYVSPPHVDDSCNDNSKITVYDDITDLAGRAVPVSKSGATAISLINKNQTGFLTYEGEMSTYRLGSIVQGDGMTAFGHFASYLPSIQEWITGPTQFYTLAKDCVLELYISAPVINLKFVTIDGIPLANLNHTETYIDLFDRNLMQYVIPIQGYGVHSLANGAGTSVSFVVCKNVNGIHNAAGYLTGFNKF</sequence>
<evidence type="ECO:0000313" key="2">
    <source>
        <dbReference type="WBParaSite" id="RSKR_0000878200.1"/>
    </source>
</evidence>
<reference evidence="2" key="1">
    <citation type="submission" date="2016-11" db="UniProtKB">
        <authorList>
            <consortium name="WormBaseParasite"/>
        </authorList>
    </citation>
    <scope>IDENTIFICATION</scope>
    <source>
        <strain evidence="2">KR3021</strain>
    </source>
</reference>
<evidence type="ECO:0000313" key="1">
    <source>
        <dbReference type="Proteomes" id="UP000095286"/>
    </source>
</evidence>
<proteinExistence type="predicted"/>
<protein>
    <submittedName>
        <fullName evidence="2">CUB_2 domain-containing protein</fullName>
    </submittedName>
</protein>
<dbReference type="WBParaSite" id="RSKR_0000878200.1">
    <property type="protein sequence ID" value="RSKR_0000878200.1"/>
    <property type="gene ID" value="RSKR_0000878200"/>
</dbReference>